<dbReference type="WBParaSite" id="nRc.2.0.1.t27312-RA">
    <property type="protein sequence ID" value="nRc.2.0.1.t27312-RA"/>
    <property type="gene ID" value="nRc.2.0.1.g27312"/>
</dbReference>
<evidence type="ECO:0000313" key="1">
    <source>
        <dbReference type="Proteomes" id="UP000887565"/>
    </source>
</evidence>
<sequence>MDESTLIQPTAMEAETNTTTDQMLMDIPEESIVDHSTSMDILPTEPATALPPTVPAEDLRIYLATPATLPGPPIIAIVAAARKKLTIVSLIKCV</sequence>
<evidence type="ECO:0000313" key="2">
    <source>
        <dbReference type="WBParaSite" id="nRc.2.0.1.t27312-RA"/>
    </source>
</evidence>
<reference evidence="2" key="1">
    <citation type="submission" date="2022-11" db="UniProtKB">
        <authorList>
            <consortium name="WormBaseParasite"/>
        </authorList>
    </citation>
    <scope>IDENTIFICATION</scope>
</reference>
<name>A0A915JMJ0_ROMCU</name>
<organism evidence="1 2">
    <name type="scientific">Romanomermis culicivorax</name>
    <name type="common">Nematode worm</name>
    <dbReference type="NCBI Taxonomy" id="13658"/>
    <lineage>
        <taxon>Eukaryota</taxon>
        <taxon>Metazoa</taxon>
        <taxon>Ecdysozoa</taxon>
        <taxon>Nematoda</taxon>
        <taxon>Enoplea</taxon>
        <taxon>Dorylaimia</taxon>
        <taxon>Mermithida</taxon>
        <taxon>Mermithoidea</taxon>
        <taxon>Mermithidae</taxon>
        <taxon>Romanomermis</taxon>
    </lineage>
</organism>
<proteinExistence type="predicted"/>
<dbReference type="Proteomes" id="UP000887565">
    <property type="component" value="Unplaced"/>
</dbReference>
<accession>A0A915JMJ0</accession>
<protein>
    <submittedName>
        <fullName evidence="2">Uncharacterized protein</fullName>
    </submittedName>
</protein>
<dbReference type="AlphaFoldDB" id="A0A915JMJ0"/>
<keyword evidence="1" id="KW-1185">Reference proteome</keyword>